<dbReference type="InterPro" id="IPR045065">
    <property type="entry name" value="XPO1/5"/>
</dbReference>
<dbReference type="GO" id="GO:0005634">
    <property type="term" value="C:nucleus"/>
    <property type="evidence" value="ECO:0007669"/>
    <property type="project" value="TreeGrafter"/>
</dbReference>
<dbReference type="GO" id="GO:0042565">
    <property type="term" value="C:RNA nuclear export complex"/>
    <property type="evidence" value="ECO:0007669"/>
    <property type="project" value="TreeGrafter"/>
</dbReference>
<dbReference type="AlphaFoldDB" id="A0A6A3B2V3"/>
<dbReference type="Proteomes" id="UP000436088">
    <property type="component" value="Unassembled WGS sequence"/>
</dbReference>
<dbReference type="GO" id="GO:0003723">
    <property type="term" value="F:RNA binding"/>
    <property type="evidence" value="ECO:0007669"/>
    <property type="project" value="TreeGrafter"/>
</dbReference>
<evidence type="ECO:0000313" key="3">
    <source>
        <dbReference type="Proteomes" id="UP000436088"/>
    </source>
</evidence>
<name>A0A6A3B2V3_HIBSY</name>
<reference evidence="2" key="1">
    <citation type="submission" date="2019-09" db="EMBL/GenBank/DDBJ databases">
        <title>Draft genome information of white flower Hibiscus syriacus.</title>
        <authorList>
            <person name="Kim Y.-M."/>
        </authorList>
    </citation>
    <scope>NUCLEOTIDE SEQUENCE [LARGE SCALE GENOMIC DNA]</scope>
    <source>
        <strain evidence="2">YM2019G1</strain>
    </source>
</reference>
<dbReference type="Gene3D" id="1.25.10.10">
    <property type="entry name" value="Leucine-rich Repeat Variant"/>
    <property type="match status" value="1"/>
</dbReference>
<dbReference type="GO" id="GO:0005049">
    <property type="term" value="F:nuclear export signal receptor activity"/>
    <property type="evidence" value="ECO:0007669"/>
    <property type="project" value="InterPro"/>
</dbReference>
<evidence type="ECO:0000259" key="1">
    <source>
        <dbReference type="Pfam" id="PF19273"/>
    </source>
</evidence>
<dbReference type="GO" id="GO:0006611">
    <property type="term" value="P:protein export from nucleus"/>
    <property type="evidence" value="ECO:0007669"/>
    <property type="project" value="InterPro"/>
</dbReference>
<keyword evidence="3" id="KW-1185">Reference proteome</keyword>
<feature type="domain" description="Exportin-5 C-terminal" evidence="1">
    <location>
        <begin position="8"/>
        <end position="222"/>
    </location>
</feature>
<organism evidence="2 3">
    <name type="scientific">Hibiscus syriacus</name>
    <name type="common">Rose of Sharon</name>
    <dbReference type="NCBI Taxonomy" id="106335"/>
    <lineage>
        <taxon>Eukaryota</taxon>
        <taxon>Viridiplantae</taxon>
        <taxon>Streptophyta</taxon>
        <taxon>Embryophyta</taxon>
        <taxon>Tracheophyta</taxon>
        <taxon>Spermatophyta</taxon>
        <taxon>Magnoliopsida</taxon>
        <taxon>eudicotyledons</taxon>
        <taxon>Gunneridae</taxon>
        <taxon>Pentapetalae</taxon>
        <taxon>rosids</taxon>
        <taxon>malvids</taxon>
        <taxon>Malvales</taxon>
        <taxon>Malvaceae</taxon>
        <taxon>Malvoideae</taxon>
        <taxon>Hibiscus</taxon>
    </lineage>
</organism>
<dbReference type="GO" id="GO:0005737">
    <property type="term" value="C:cytoplasm"/>
    <property type="evidence" value="ECO:0007669"/>
    <property type="project" value="TreeGrafter"/>
</dbReference>
<accession>A0A6A3B2V3</accession>
<proteinExistence type="predicted"/>
<dbReference type="GO" id="GO:0006405">
    <property type="term" value="P:RNA export from nucleus"/>
    <property type="evidence" value="ECO:0007669"/>
    <property type="project" value="TreeGrafter"/>
</dbReference>
<comment type="caution">
    <text evidence="2">The sequence shown here is derived from an EMBL/GenBank/DDBJ whole genome shotgun (WGS) entry which is preliminary data.</text>
</comment>
<feature type="domain" description="Exportin-5 C-terminal" evidence="1">
    <location>
        <begin position="223"/>
        <end position="321"/>
    </location>
</feature>
<dbReference type="PANTHER" id="PTHR11223:SF3">
    <property type="entry name" value="EXPORTIN-5"/>
    <property type="match status" value="1"/>
</dbReference>
<feature type="domain" description="Exportin-5 C-terminal" evidence="1">
    <location>
        <begin position="325"/>
        <end position="374"/>
    </location>
</feature>
<sequence length="409" mass="45099">MRKGCVQNSSTATSTPHPMASHLSWMFPPLLKLLRAIHALWSPSVFQVLPGEIKAAMSMSDVDRSSLLGIGNPKLSKGALTFNDGSRFVVNKEGYTEPNETDIRNWLKGIRDSGYNVMGLSTTIGDPFFKYMDIDSVALALVENIQSMEFRHTRQLVHSVLIPLVKSCPTDMWEVWLEKLLHTLFVHCQQALSCSWFGLLCEGRAKVPDHHDILTGSDLKVEPSLEHSGHVSRVDMSSLKDLDAFASSSMVGFLLKHKSLAIPVLQISLEAFTWTDSEAVTKVCSFSAVVVILSILTNNVDLQGYVSRDLFSAVIQEIRLPDRFYSLPCITPNDLHAFEEALTKTASPKEQKQHMKSLLLLATGNNLKSLTAQKNVNVITNVTARPRGSVNTPGNRNEEGDSVGLAAIL</sequence>
<dbReference type="InterPro" id="IPR011989">
    <property type="entry name" value="ARM-like"/>
</dbReference>
<protein>
    <submittedName>
        <fullName evidence="2">Protein HASTY 1</fullName>
    </submittedName>
</protein>
<evidence type="ECO:0000313" key="2">
    <source>
        <dbReference type="EMBL" id="KAE8710563.1"/>
    </source>
</evidence>
<dbReference type="PANTHER" id="PTHR11223">
    <property type="entry name" value="EXPORTIN 1/5"/>
    <property type="match status" value="1"/>
</dbReference>
<gene>
    <name evidence="2" type="ORF">F3Y22_tig00110321pilonHSYRG00384</name>
</gene>
<dbReference type="Pfam" id="PF19273">
    <property type="entry name" value="Exportin-5"/>
    <property type="match status" value="3"/>
</dbReference>
<dbReference type="InterPro" id="IPR045478">
    <property type="entry name" value="Exportin-5_C"/>
</dbReference>
<dbReference type="EMBL" id="VEPZ02000929">
    <property type="protein sequence ID" value="KAE8710563.1"/>
    <property type="molecule type" value="Genomic_DNA"/>
</dbReference>